<gene>
    <name evidence="2" type="ORF">UFOVP191_56</name>
</gene>
<feature type="transmembrane region" description="Helical" evidence="1">
    <location>
        <begin position="73"/>
        <end position="91"/>
    </location>
</feature>
<evidence type="ECO:0000256" key="1">
    <source>
        <dbReference type="SAM" id="Phobius"/>
    </source>
</evidence>
<keyword evidence="1" id="KW-0812">Transmembrane</keyword>
<accession>A0A6J7WFI8</accession>
<evidence type="ECO:0000313" key="2">
    <source>
        <dbReference type="EMBL" id="CAB5212894.1"/>
    </source>
</evidence>
<reference evidence="2" key="1">
    <citation type="submission" date="2020-05" db="EMBL/GenBank/DDBJ databases">
        <authorList>
            <person name="Chiriac C."/>
            <person name="Salcher M."/>
            <person name="Ghai R."/>
            <person name="Kavagutti S V."/>
        </authorList>
    </citation>
    <scope>NUCLEOTIDE SEQUENCE</scope>
</reference>
<protein>
    <submittedName>
        <fullName evidence="2">Uncharacterized protein</fullName>
    </submittedName>
</protein>
<dbReference type="EMBL" id="LR798233">
    <property type="protein sequence ID" value="CAB5212894.1"/>
    <property type="molecule type" value="Genomic_DNA"/>
</dbReference>
<sequence length="93" mass="10234">MKKILPDHITVDNLPPKVAEIVERAQLLLDRAYDGCAEAIHQVHTSINLHSEAHKAVEDATSGLKSYATKCELYISLGIVALAFYCVGYWAHG</sequence>
<organism evidence="2">
    <name type="scientific">uncultured Caudovirales phage</name>
    <dbReference type="NCBI Taxonomy" id="2100421"/>
    <lineage>
        <taxon>Viruses</taxon>
        <taxon>Duplodnaviria</taxon>
        <taxon>Heunggongvirae</taxon>
        <taxon>Uroviricota</taxon>
        <taxon>Caudoviricetes</taxon>
        <taxon>Peduoviridae</taxon>
        <taxon>Maltschvirus</taxon>
        <taxon>Maltschvirus maltsch</taxon>
    </lineage>
</organism>
<proteinExistence type="predicted"/>
<keyword evidence="1" id="KW-1133">Transmembrane helix</keyword>
<keyword evidence="1" id="KW-0472">Membrane</keyword>
<name>A0A6J7WFI8_9CAUD</name>